<dbReference type="CDD" id="cd06257">
    <property type="entry name" value="DnaJ"/>
    <property type="match status" value="1"/>
</dbReference>
<reference evidence="9" key="1">
    <citation type="submission" date="2024-06" db="EMBL/GenBank/DDBJ databases">
        <title>Multi-omics analyses provide insights into the biosynthesis of the anticancer antibiotic pleurotin in Hohenbuehelia grisea.</title>
        <authorList>
            <person name="Weaver J.A."/>
            <person name="Alberti F."/>
        </authorList>
    </citation>
    <scope>NUCLEOTIDE SEQUENCE [LARGE SCALE GENOMIC DNA]</scope>
    <source>
        <strain evidence="9">T-177</strain>
    </source>
</reference>
<dbReference type="InterPro" id="IPR018253">
    <property type="entry name" value="DnaJ_domain_CS"/>
</dbReference>
<feature type="region of interest" description="Disordered" evidence="6">
    <location>
        <begin position="57"/>
        <end position="104"/>
    </location>
</feature>
<protein>
    <recommendedName>
        <fullName evidence="7">J domain-containing protein</fullName>
    </recommendedName>
</protein>
<evidence type="ECO:0000313" key="8">
    <source>
        <dbReference type="EMBL" id="KAL0953857.1"/>
    </source>
</evidence>
<gene>
    <name evidence="8" type="ORF">HGRIS_005032</name>
</gene>
<dbReference type="InterPro" id="IPR015399">
    <property type="entry name" value="DUF1977_DnaJ-like"/>
</dbReference>
<proteinExistence type="predicted"/>
<dbReference type="Gene3D" id="1.10.287.110">
    <property type="entry name" value="DnaJ domain"/>
    <property type="match status" value="1"/>
</dbReference>
<dbReference type="InterPro" id="IPR001623">
    <property type="entry name" value="DnaJ_domain"/>
</dbReference>
<evidence type="ECO:0000256" key="1">
    <source>
        <dbReference type="ARBA" id="ARBA00004389"/>
    </source>
</evidence>
<accession>A0ABR3JE80</accession>
<sequence>MESNKDEALRSYQIACRHRDSGNITSALKFCQTSIRLFPTPQAEKLAQQLADLASSSASTSGSSASATEEHPSSAGVKHRHTSKSNGSSTTNGTAGGSNGDKREYTPEQLAVVKRVRTCKVTEYYEILAVQKECSEAEVKKAYRKANKNGAPGADEAFKLVSKAFQVLSDPQKRAVFDRSGGDPESRFSGMSSGPSFARGGGGAAFEGELSPEDLFNMFFGGGMGPMGGAQFGGGFGGPGVFTASFGPGGFRTNRQSTAQQRPAGNNQPAEARSALVQLLPLLLLFGFSFISSIPSLFSSGPSTVPDPLFSLRPTQRYVVERWTSNLGTPYWVEPKEFWGHAYIGQELGRQGETLQRWNEEAKTWKAEAQKEEEEEEEATKRWEEEAAKAKAPDAKPQPEDSEGTKRALKVARRAARRKARAQRRAAAKAFDAPSLARFEAAVERAYTSEMYSACQSGLERRERRKDAEVGIFGIGTDWPKVRAIEREKVEACEVLRSLGILRQ</sequence>
<feature type="region of interest" description="Disordered" evidence="6">
    <location>
        <begin position="175"/>
        <end position="194"/>
    </location>
</feature>
<name>A0ABR3JE80_9AGAR</name>
<dbReference type="PRINTS" id="PR00625">
    <property type="entry name" value="JDOMAIN"/>
</dbReference>
<evidence type="ECO:0000256" key="4">
    <source>
        <dbReference type="ARBA" id="ARBA00022989"/>
    </source>
</evidence>
<evidence type="ECO:0000259" key="7">
    <source>
        <dbReference type="PROSITE" id="PS50076"/>
    </source>
</evidence>
<keyword evidence="4" id="KW-1133">Transmembrane helix</keyword>
<comment type="subcellular location">
    <subcellularLocation>
        <location evidence="1">Endoplasmic reticulum membrane</location>
        <topology evidence="1">Single-pass membrane protein</topology>
    </subcellularLocation>
</comment>
<dbReference type="Proteomes" id="UP001556367">
    <property type="component" value="Unassembled WGS sequence"/>
</dbReference>
<keyword evidence="9" id="KW-1185">Reference proteome</keyword>
<dbReference type="PANTHER" id="PTHR43908">
    <property type="entry name" value="AT29763P-RELATED"/>
    <property type="match status" value="1"/>
</dbReference>
<dbReference type="SMART" id="SM00271">
    <property type="entry name" value="DnaJ"/>
    <property type="match status" value="1"/>
</dbReference>
<feature type="compositionally biased region" description="Low complexity" evidence="6">
    <location>
        <begin position="57"/>
        <end position="67"/>
    </location>
</feature>
<feature type="compositionally biased region" description="Basic and acidic residues" evidence="6">
    <location>
        <begin position="361"/>
        <end position="370"/>
    </location>
</feature>
<feature type="compositionally biased region" description="Basic and acidic residues" evidence="6">
    <location>
        <begin position="175"/>
        <end position="186"/>
    </location>
</feature>
<dbReference type="Pfam" id="PF09320">
    <property type="entry name" value="DUF1977"/>
    <property type="match status" value="2"/>
</dbReference>
<feature type="compositionally biased region" description="Low complexity" evidence="6">
    <location>
        <begin position="84"/>
        <end position="93"/>
    </location>
</feature>
<dbReference type="SUPFAM" id="SSF46565">
    <property type="entry name" value="Chaperone J-domain"/>
    <property type="match status" value="1"/>
</dbReference>
<evidence type="ECO:0000256" key="2">
    <source>
        <dbReference type="ARBA" id="ARBA00022692"/>
    </source>
</evidence>
<organism evidence="8 9">
    <name type="scientific">Hohenbuehelia grisea</name>
    <dbReference type="NCBI Taxonomy" id="104357"/>
    <lineage>
        <taxon>Eukaryota</taxon>
        <taxon>Fungi</taxon>
        <taxon>Dikarya</taxon>
        <taxon>Basidiomycota</taxon>
        <taxon>Agaricomycotina</taxon>
        <taxon>Agaricomycetes</taxon>
        <taxon>Agaricomycetidae</taxon>
        <taxon>Agaricales</taxon>
        <taxon>Pleurotineae</taxon>
        <taxon>Pleurotaceae</taxon>
        <taxon>Hohenbuehelia</taxon>
    </lineage>
</organism>
<dbReference type="PROSITE" id="PS50076">
    <property type="entry name" value="DNAJ_2"/>
    <property type="match status" value="1"/>
</dbReference>
<dbReference type="InterPro" id="IPR036869">
    <property type="entry name" value="J_dom_sf"/>
</dbReference>
<evidence type="ECO:0000256" key="6">
    <source>
        <dbReference type="SAM" id="MobiDB-lite"/>
    </source>
</evidence>
<evidence type="ECO:0000256" key="3">
    <source>
        <dbReference type="ARBA" id="ARBA00022824"/>
    </source>
</evidence>
<evidence type="ECO:0000313" key="9">
    <source>
        <dbReference type="Proteomes" id="UP001556367"/>
    </source>
</evidence>
<comment type="caution">
    <text evidence="8">The sequence shown here is derived from an EMBL/GenBank/DDBJ whole genome shotgun (WGS) entry which is preliminary data.</text>
</comment>
<dbReference type="InterPro" id="IPR051100">
    <property type="entry name" value="DnaJ_subfamily_B/C"/>
</dbReference>
<feature type="region of interest" description="Disordered" evidence="6">
    <location>
        <begin position="361"/>
        <end position="411"/>
    </location>
</feature>
<evidence type="ECO:0000256" key="5">
    <source>
        <dbReference type="ARBA" id="ARBA00023136"/>
    </source>
</evidence>
<dbReference type="PANTHER" id="PTHR43908:SF3">
    <property type="entry name" value="AT29763P-RELATED"/>
    <property type="match status" value="1"/>
</dbReference>
<dbReference type="PROSITE" id="PS00636">
    <property type="entry name" value="DNAJ_1"/>
    <property type="match status" value="1"/>
</dbReference>
<keyword evidence="2" id="KW-0812">Transmembrane</keyword>
<feature type="domain" description="J" evidence="7">
    <location>
        <begin position="123"/>
        <end position="181"/>
    </location>
</feature>
<keyword evidence="5" id="KW-0472">Membrane</keyword>
<dbReference type="Pfam" id="PF00226">
    <property type="entry name" value="DnaJ"/>
    <property type="match status" value="1"/>
</dbReference>
<feature type="compositionally biased region" description="Basic and acidic residues" evidence="6">
    <location>
        <begin position="379"/>
        <end position="406"/>
    </location>
</feature>
<keyword evidence="3" id="KW-0256">Endoplasmic reticulum</keyword>
<dbReference type="EMBL" id="JASNQZ010000008">
    <property type="protein sequence ID" value="KAL0953857.1"/>
    <property type="molecule type" value="Genomic_DNA"/>
</dbReference>